<evidence type="ECO:0000256" key="1">
    <source>
        <dbReference type="SAM" id="SignalP"/>
    </source>
</evidence>
<accession>A0ABU1AZ34</accession>
<comment type="caution">
    <text evidence="2">The sequence shown here is derived from an EMBL/GenBank/DDBJ whole genome shotgun (WGS) entry which is preliminary data.</text>
</comment>
<dbReference type="EMBL" id="JARXHW010000069">
    <property type="protein sequence ID" value="MDQ8209423.1"/>
    <property type="molecule type" value="Genomic_DNA"/>
</dbReference>
<reference evidence="2 3" key="1">
    <citation type="submission" date="2023-04" db="EMBL/GenBank/DDBJ databases">
        <title>A novel bacteria isolated from coastal sediment.</title>
        <authorList>
            <person name="Liu X.-J."/>
            <person name="Du Z.-J."/>
        </authorList>
    </citation>
    <scope>NUCLEOTIDE SEQUENCE [LARGE SCALE GENOMIC DNA]</scope>
    <source>
        <strain evidence="2 3">SDUM461003</strain>
    </source>
</reference>
<gene>
    <name evidence="2" type="ORF">QEH52_17990</name>
</gene>
<evidence type="ECO:0008006" key="4">
    <source>
        <dbReference type="Google" id="ProtNLM"/>
    </source>
</evidence>
<keyword evidence="1" id="KW-0732">Signal</keyword>
<keyword evidence="3" id="KW-1185">Reference proteome</keyword>
<proteinExistence type="predicted"/>
<evidence type="ECO:0000313" key="2">
    <source>
        <dbReference type="EMBL" id="MDQ8209423.1"/>
    </source>
</evidence>
<organism evidence="2 3">
    <name type="scientific">Thalassobacterium maritimum</name>
    <dbReference type="NCBI Taxonomy" id="3041265"/>
    <lineage>
        <taxon>Bacteria</taxon>
        <taxon>Pseudomonadati</taxon>
        <taxon>Verrucomicrobiota</taxon>
        <taxon>Opitutia</taxon>
        <taxon>Puniceicoccales</taxon>
        <taxon>Coraliomargaritaceae</taxon>
        <taxon>Thalassobacterium</taxon>
    </lineage>
</organism>
<sequence length="216" mass="23125">MKKIIRNLLALSATILSFPLSSFAYVNVVIEQVGDDVEYTISGGYDNVNGLNYDTAGGYVGETPTSFSFTSSIILYSGSDATTNQLISVTDFSLNRINGDVIATNKNAGRIATDTSTVTGTGSFYAQFYTNGYTSLNLAYDHDNDKIFDSVAYAGSATWEDTTIAALGFAPASYEIRWDSGNQGINVTVVPEPSAYAALASLFAFGFVGCRRKFKA</sequence>
<protein>
    <recommendedName>
        <fullName evidence="4">PEP-CTERM protein-sorting domain-containing protein</fullName>
    </recommendedName>
</protein>
<feature type="signal peptide" evidence="1">
    <location>
        <begin position="1"/>
        <end position="24"/>
    </location>
</feature>
<name>A0ABU1AZ34_9BACT</name>
<dbReference type="RefSeq" id="WP_308952341.1">
    <property type="nucleotide sequence ID" value="NZ_JARXHW010000069.1"/>
</dbReference>
<evidence type="ECO:0000313" key="3">
    <source>
        <dbReference type="Proteomes" id="UP001225316"/>
    </source>
</evidence>
<dbReference type="Proteomes" id="UP001225316">
    <property type="component" value="Unassembled WGS sequence"/>
</dbReference>
<feature type="chain" id="PRO_5046785057" description="PEP-CTERM protein-sorting domain-containing protein" evidence="1">
    <location>
        <begin position="25"/>
        <end position="216"/>
    </location>
</feature>